<evidence type="ECO:0000313" key="1">
    <source>
        <dbReference type="EMBL" id="KAF5324414.1"/>
    </source>
</evidence>
<gene>
    <name evidence="1" type="ORF">D9619_011180</name>
</gene>
<comment type="caution">
    <text evidence="1">The sequence shown here is derived from an EMBL/GenBank/DDBJ whole genome shotgun (WGS) entry which is preliminary data.</text>
</comment>
<dbReference type="Proteomes" id="UP000567179">
    <property type="component" value="Unassembled WGS sequence"/>
</dbReference>
<organism evidence="1 2">
    <name type="scientific">Psilocybe cf. subviscida</name>
    <dbReference type="NCBI Taxonomy" id="2480587"/>
    <lineage>
        <taxon>Eukaryota</taxon>
        <taxon>Fungi</taxon>
        <taxon>Dikarya</taxon>
        <taxon>Basidiomycota</taxon>
        <taxon>Agaricomycotina</taxon>
        <taxon>Agaricomycetes</taxon>
        <taxon>Agaricomycetidae</taxon>
        <taxon>Agaricales</taxon>
        <taxon>Agaricineae</taxon>
        <taxon>Strophariaceae</taxon>
        <taxon>Psilocybe</taxon>
    </lineage>
</organism>
<keyword evidence="2" id="KW-1185">Reference proteome</keyword>
<proteinExistence type="predicted"/>
<protein>
    <submittedName>
        <fullName evidence="1">Uncharacterized protein</fullName>
    </submittedName>
</protein>
<name>A0A8H5BJR2_9AGAR</name>
<dbReference type="EMBL" id="JAACJJ010000016">
    <property type="protein sequence ID" value="KAF5324414.1"/>
    <property type="molecule type" value="Genomic_DNA"/>
</dbReference>
<accession>A0A8H5BJR2</accession>
<reference evidence="1 2" key="1">
    <citation type="journal article" date="2020" name="ISME J.">
        <title>Uncovering the hidden diversity of litter-decomposition mechanisms in mushroom-forming fungi.</title>
        <authorList>
            <person name="Floudas D."/>
            <person name="Bentzer J."/>
            <person name="Ahren D."/>
            <person name="Johansson T."/>
            <person name="Persson P."/>
            <person name="Tunlid A."/>
        </authorList>
    </citation>
    <scope>NUCLEOTIDE SEQUENCE [LARGE SCALE GENOMIC DNA]</scope>
    <source>
        <strain evidence="1 2">CBS 101986</strain>
    </source>
</reference>
<dbReference type="AlphaFoldDB" id="A0A8H5BJR2"/>
<sequence length="92" mass="9961">MLNIPLGLRAAALCPSLLPFERNQTLSLPSTLAAAIAAQPFDQNRTFPPLSALDAQPIITHKRRTLGDVPTLFLPNSADRLFPLAAVEIFVI</sequence>
<evidence type="ECO:0000313" key="2">
    <source>
        <dbReference type="Proteomes" id="UP000567179"/>
    </source>
</evidence>